<feature type="compositionally biased region" description="Low complexity" evidence="6">
    <location>
        <begin position="990"/>
        <end position="999"/>
    </location>
</feature>
<dbReference type="HOGENOM" id="CLU_000459_1_1_1"/>
<comment type="similarity">
    <text evidence="1">Belongs to the DNA2/NAM7 helicase family.</text>
</comment>
<dbReference type="Gene3D" id="3.40.50.300">
    <property type="entry name" value="P-loop containing nucleotide triphosphate hydrolases"/>
    <property type="match status" value="2"/>
</dbReference>
<evidence type="ECO:0008006" key="13">
    <source>
        <dbReference type="Google" id="ProtNLM"/>
    </source>
</evidence>
<dbReference type="STRING" id="686832.A0A0C3C349"/>
<dbReference type="GO" id="GO:0005524">
    <property type="term" value="F:ATP binding"/>
    <property type="evidence" value="ECO:0007669"/>
    <property type="project" value="UniProtKB-KW"/>
</dbReference>
<dbReference type="GO" id="GO:0004386">
    <property type="term" value="F:helicase activity"/>
    <property type="evidence" value="ECO:0007669"/>
    <property type="project" value="UniProtKB-KW"/>
</dbReference>
<evidence type="ECO:0000313" key="12">
    <source>
        <dbReference type="Proteomes" id="UP000053424"/>
    </source>
</evidence>
<dbReference type="GO" id="GO:0001147">
    <property type="term" value="F:transcription termination site sequence-specific DNA binding"/>
    <property type="evidence" value="ECO:0007669"/>
    <property type="project" value="TreeGrafter"/>
</dbReference>
<dbReference type="GO" id="GO:0016604">
    <property type="term" value="C:nuclear body"/>
    <property type="evidence" value="ECO:0007669"/>
    <property type="project" value="TreeGrafter"/>
</dbReference>
<evidence type="ECO:0000313" key="11">
    <source>
        <dbReference type="EMBL" id="KIM43330.1"/>
    </source>
</evidence>
<feature type="compositionally biased region" description="Basic residues" evidence="6">
    <location>
        <begin position="1050"/>
        <end position="1059"/>
    </location>
</feature>
<gene>
    <name evidence="11" type="ORF">M413DRAFT_444161</name>
</gene>
<reference evidence="12" key="2">
    <citation type="submission" date="2015-01" db="EMBL/GenBank/DDBJ databases">
        <title>Evolutionary Origins and Diversification of the Mycorrhizal Mutualists.</title>
        <authorList>
            <consortium name="DOE Joint Genome Institute"/>
            <consortium name="Mycorrhizal Genomics Consortium"/>
            <person name="Kohler A."/>
            <person name="Kuo A."/>
            <person name="Nagy L.G."/>
            <person name="Floudas D."/>
            <person name="Copeland A."/>
            <person name="Barry K.W."/>
            <person name="Cichocki N."/>
            <person name="Veneault-Fourrey C."/>
            <person name="LaButti K."/>
            <person name="Lindquist E.A."/>
            <person name="Lipzen A."/>
            <person name="Lundell T."/>
            <person name="Morin E."/>
            <person name="Murat C."/>
            <person name="Riley R."/>
            <person name="Ohm R."/>
            <person name="Sun H."/>
            <person name="Tunlid A."/>
            <person name="Henrissat B."/>
            <person name="Grigoriev I.V."/>
            <person name="Hibbett D.S."/>
            <person name="Martin F."/>
        </authorList>
    </citation>
    <scope>NUCLEOTIDE SEQUENCE [LARGE SCALE GENOMIC DNA]</scope>
    <source>
        <strain evidence="12">h7</strain>
    </source>
</reference>
<dbReference type="GO" id="GO:0006369">
    <property type="term" value="P:termination of RNA polymerase II transcription"/>
    <property type="evidence" value="ECO:0007669"/>
    <property type="project" value="TreeGrafter"/>
</dbReference>
<keyword evidence="12" id="KW-1185">Reference proteome</keyword>
<feature type="domain" description="DNA2/NAM7 helicase-like C-terminal" evidence="9">
    <location>
        <begin position="1564"/>
        <end position="1760"/>
    </location>
</feature>
<dbReference type="Proteomes" id="UP000053424">
    <property type="component" value="Unassembled WGS sequence"/>
</dbReference>
<feature type="region of interest" description="Disordered" evidence="6">
    <location>
        <begin position="1793"/>
        <end position="1957"/>
    </location>
</feature>
<dbReference type="GO" id="GO:0005694">
    <property type="term" value="C:chromosome"/>
    <property type="evidence" value="ECO:0007669"/>
    <property type="project" value="UniProtKB-ARBA"/>
</dbReference>
<dbReference type="InterPro" id="IPR047187">
    <property type="entry name" value="SF1_C_Upf1"/>
</dbReference>
<dbReference type="OrthoDB" id="6513042at2759"/>
<organism evidence="11 12">
    <name type="scientific">Hebeloma cylindrosporum</name>
    <dbReference type="NCBI Taxonomy" id="76867"/>
    <lineage>
        <taxon>Eukaryota</taxon>
        <taxon>Fungi</taxon>
        <taxon>Dikarya</taxon>
        <taxon>Basidiomycota</taxon>
        <taxon>Agaricomycotina</taxon>
        <taxon>Agaricomycetes</taxon>
        <taxon>Agaricomycetidae</taxon>
        <taxon>Agaricales</taxon>
        <taxon>Agaricineae</taxon>
        <taxon>Hymenogastraceae</taxon>
        <taxon>Hebeloma</taxon>
    </lineage>
</organism>
<evidence type="ECO:0000256" key="4">
    <source>
        <dbReference type="ARBA" id="ARBA00022806"/>
    </source>
</evidence>
<reference evidence="11 12" key="1">
    <citation type="submission" date="2014-04" db="EMBL/GenBank/DDBJ databases">
        <authorList>
            <consortium name="DOE Joint Genome Institute"/>
            <person name="Kuo A."/>
            <person name="Gay G."/>
            <person name="Dore J."/>
            <person name="Kohler A."/>
            <person name="Nagy L.G."/>
            <person name="Floudas D."/>
            <person name="Copeland A."/>
            <person name="Barry K.W."/>
            <person name="Cichocki N."/>
            <person name="Veneault-Fourrey C."/>
            <person name="LaButti K."/>
            <person name="Lindquist E.A."/>
            <person name="Lipzen A."/>
            <person name="Lundell T."/>
            <person name="Morin E."/>
            <person name="Murat C."/>
            <person name="Sun H."/>
            <person name="Tunlid A."/>
            <person name="Henrissat B."/>
            <person name="Grigoriev I.V."/>
            <person name="Hibbett D.S."/>
            <person name="Martin F."/>
            <person name="Nordberg H.P."/>
            <person name="Cantor M.N."/>
            <person name="Hua S.X."/>
        </authorList>
    </citation>
    <scope>NUCLEOTIDE SEQUENCE [LARGE SCALE GENOMIC DNA]</scope>
    <source>
        <strain evidence="12">h7</strain>
    </source>
</reference>
<keyword evidence="4" id="KW-0347">Helicase</keyword>
<feature type="compositionally biased region" description="Polar residues" evidence="6">
    <location>
        <begin position="1886"/>
        <end position="1897"/>
    </location>
</feature>
<keyword evidence="2" id="KW-0547">Nucleotide-binding</keyword>
<feature type="compositionally biased region" description="Low complexity" evidence="6">
    <location>
        <begin position="1826"/>
        <end position="1836"/>
    </location>
</feature>
<feature type="domain" description="Helicase SEN1 beta-barrel" evidence="10">
    <location>
        <begin position="1126"/>
        <end position="1220"/>
    </location>
</feature>
<dbReference type="InterPro" id="IPR041677">
    <property type="entry name" value="DNA2/NAM7_AAA_11"/>
</dbReference>
<dbReference type="CDD" id="cd18042">
    <property type="entry name" value="DEXXQc_SETX"/>
    <property type="match status" value="1"/>
</dbReference>
<evidence type="ECO:0000259" key="10">
    <source>
        <dbReference type="Pfam" id="PF23576"/>
    </source>
</evidence>
<dbReference type="InterPro" id="IPR045055">
    <property type="entry name" value="DNA2/NAM7-like"/>
</dbReference>
<dbReference type="PANTHER" id="PTHR10887">
    <property type="entry name" value="DNA2/NAM7 HELICASE FAMILY"/>
    <property type="match status" value="1"/>
</dbReference>
<evidence type="ECO:0000256" key="3">
    <source>
        <dbReference type="ARBA" id="ARBA00022801"/>
    </source>
</evidence>
<dbReference type="InterPro" id="IPR056474">
    <property type="entry name" value="SEN1_barrel"/>
</dbReference>
<keyword evidence="3" id="KW-0378">Hydrolase</keyword>
<accession>A0A0C3C349</accession>
<dbReference type="SUPFAM" id="SSF52540">
    <property type="entry name" value="P-loop containing nucleoside triphosphate hydrolases"/>
    <property type="match status" value="1"/>
</dbReference>
<dbReference type="InterPro" id="IPR027417">
    <property type="entry name" value="P-loop_NTPase"/>
</dbReference>
<feature type="region of interest" description="Disordered" evidence="6">
    <location>
        <begin position="910"/>
        <end position="1059"/>
    </location>
</feature>
<keyword evidence="5" id="KW-0067">ATP-binding</keyword>
<dbReference type="InterPro" id="IPR024481">
    <property type="entry name" value="Helicase_Sen1_N"/>
</dbReference>
<feature type="domain" description="Helicase Sen1 N-terminal" evidence="7">
    <location>
        <begin position="81"/>
        <end position="818"/>
    </location>
</feature>
<name>A0A0C3C349_HEBCY</name>
<feature type="compositionally biased region" description="Basic and acidic residues" evidence="6">
    <location>
        <begin position="1855"/>
        <end position="1868"/>
    </location>
</feature>
<evidence type="ECO:0000256" key="2">
    <source>
        <dbReference type="ARBA" id="ARBA00022741"/>
    </source>
</evidence>
<evidence type="ECO:0000259" key="9">
    <source>
        <dbReference type="Pfam" id="PF13087"/>
    </source>
</evidence>
<dbReference type="EMBL" id="KN831776">
    <property type="protein sequence ID" value="KIM43330.1"/>
    <property type="molecule type" value="Genomic_DNA"/>
</dbReference>
<dbReference type="FunFam" id="3.40.50.300:FF:000326">
    <property type="entry name" value="P-loop containing nucleoside triphosphate hydrolase"/>
    <property type="match status" value="1"/>
</dbReference>
<dbReference type="CDD" id="cd18808">
    <property type="entry name" value="SF1_C_Upf1"/>
    <property type="match status" value="1"/>
</dbReference>
<dbReference type="Pfam" id="PF23576">
    <property type="entry name" value="SEN1_barrel"/>
    <property type="match status" value="1"/>
</dbReference>
<dbReference type="Pfam" id="PF13086">
    <property type="entry name" value="AAA_11"/>
    <property type="match status" value="1"/>
</dbReference>
<proteinExistence type="inferred from homology"/>
<dbReference type="GO" id="GO:0016787">
    <property type="term" value="F:hydrolase activity"/>
    <property type="evidence" value="ECO:0007669"/>
    <property type="project" value="UniProtKB-KW"/>
</dbReference>
<feature type="compositionally biased region" description="Polar residues" evidence="6">
    <location>
        <begin position="1837"/>
        <end position="1854"/>
    </location>
</feature>
<dbReference type="InterPro" id="IPR041679">
    <property type="entry name" value="DNA2/NAM7-like_C"/>
</dbReference>
<evidence type="ECO:0000259" key="7">
    <source>
        <dbReference type="Pfam" id="PF12726"/>
    </source>
</evidence>
<dbReference type="Pfam" id="PF13087">
    <property type="entry name" value="AAA_12"/>
    <property type="match status" value="1"/>
</dbReference>
<sequence length="1957" mass="218517">MLNPKAEHVKNVLADLRDNPADTTTASDAILEQVYLYLMEVPQNGAGEVHWFCILADATTVEAATFLIRLMAYQSKEVDKWKSKLHQCLSACASCVQRLELAKVASQTTYLAAFPKESLKEFFVAFEKWELEEVLKDINRVIQPQRSDTMLYRMLSNWTLFCDAQVLAYLESHIPADLPNSWANLPLPPGILVLLVARSAEIRTWASNYALGTQLLEPKLFVGSYLKALGVVHSTLQLLQPENSQPSLTSSSEIIPPLEYAKTSEFWPGFNVILRLIPPSYLKANRPQPLLLKRDVFSHLRDNDSHFFAVFKCFTLLLKRLSKDIWNEERPEYAQTIFEIITANPSYIGLLQSDLHEPTSTYIAWIHEYLSTARSLNTYATIRDLAVNFLFSEATLERSRNVAPILLQVSMNILHSDLRRLRSNRDASHLKDLQRTLDSHTTVILSVAYTNHYNDVDWRSARQSARSTVKEALSMDVDQIKEAIITVSHILGQHKQKVAREPLPSLSNREEMWNRLLSNIQPEDTDAIAEIVCIVGEIAHLSSIRTSVFSIQWEFPAGDEALNEVNKSLATIQSGFSSLICSVSDSGISAHPLDILQHPGVGNAVIKLLLSPCPEIQTAGKTLVGLAFDVDGRLECFRAVLENLPSPAFDGMFEFFDNFRGYALTMPEACNLSAMLVLCFADILEVLCSSPDGLFLNSHFRSPEDDKGPAARIPQFWKLLTEALSIIYRRTPMWAEHVEVPEMVIWMRDALILARDVLKQWRIIENAANTYVKAPAQSTTRKLSPIGKQMIGALQDFLPELVRWLRLTDEELLHQSFSLLQSLLDLMKETHVRPPATALAKLAKYVEGKSGATTKEQTRLDTGRLLQLSEVLAHFDPDRNDEVEIVSHTQSKKVPPLDVSRAKAVVPGVHTQGKAQHPLKQRSTVSAVPAVSSRPGPSTFFNSHDRQKLESVTSMPSFRKSGTPVSIPSNKKLPDSSQLRGKTEAQPQPAASDDSASSSDSEEEGAAIEGLANLGRFPKSPKKPKPVERRQVKTFDLPTQRNPMQERISRNKQPKNRAALRRPDISGLHKILLSWNYNHVGPTPPGEPMKLLTVPDRFDSYEHYFRVFQVLLLMECWAQLLQSKDEKQDSYQCKVDARQYVDDWLDIDLNIVDSVKKDWYLAETDIVLLRQPGNDKCIMAKIKSYKASMAGIQATIRCYLQAGAVDPGLQITTSWQISKIFSLSTLHREYGALISLQHNDLLHFILRPSLSVAPQVGSKELRETMDAYKVNEPQATAILKSLSTIGFSLIQGPPGTGKTSTICGLISRFISNRPRAAVPIVVGGTAASSKRQDTGPSSRVLLCAPSNAAIDELAQRLKDGSIGSEFKAKPLSIVRIGADQAISNSVRDISLDYLVEQKLDSAPKPFTDIGNEIKTIRQELEKIKNDRNIRFEEMKNIPDNGARKTMLDNEVKSLHSRRQALMSKLDERKDQQKSQSRTLDALRRNTRHEILNKADIICCTLSGSGHESLENLEFDMVVVDEAAQAIELSSLIPLKFASSRCVMVGDPQQLPPTVISQEATRYGYNQSLFVRLQRSRKEAVHLLSIQYRMHPDISQLPSKVFYNNQLIDGPSMADKTKQPWHTHEKFGTYKFLNISWGIEESSGRSIKNSAECNVALELFNRLRHEFSSVDFNFRVGVVSMYKAQINVLQRSFGERFGKDIANKIDFNTVDGFQGQEKDIIILSCVRAGPGLTKVGFLSDMRRMNVALTRAKSSLFILGNVATLERSDTTWRQIIDDARSRSALVNINSSYFARAASPPGSTAPPPKKKHQPTAPSISLSTVHKIETSISISNISTSGQETDTKVNGVTSKSPSESVDHPVRGTKRPAESSEAGPSSANKHPRISDKTPNPVDQTSRTSDMRSTEAGSSNHNHPHGTKRPIDATATGSSSSSKHPPKPDLPRKRPKQQTMFIPKKRTS</sequence>
<evidence type="ECO:0000256" key="5">
    <source>
        <dbReference type="ARBA" id="ARBA00022840"/>
    </source>
</evidence>
<evidence type="ECO:0000256" key="1">
    <source>
        <dbReference type="ARBA" id="ARBA00007913"/>
    </source>
</evidence>
<feature type="domain" description="DNA2/NAM7 helicase helicase" evidence="8">
    <location>
        <begin position="1270"/>
        <end position="1557"/>
    </location>
</feature>
<feature type="compositionally biased region" description="Polar residues" evidence="6">
    <location>
        <begin position="963"/>
        <end position="980"/>
    </location>
</feature>
<evidence type="ECO:0000256" key="6">
    <source>
        <dbReference type="SAM" id="MobiDB-lite"/>
    </source>
</evidence>
<dbReference type="PANTHER" id="PTHR10887:SF495">
    <property type="entry name" value="HELICASE SENATAXIN ISOFORM X1-RELATED"/>
    <property type="match status" value="1"/>
</dbReference>
<protein>
    <recommendedName>
        <fullName evidence="13">AAA+ ATPase domain-containing protein</fullName>
    </recommendedName>
</protein>
<evidence type="ECO:0000259" key="8">
    <source>
        <dbReference type="Pfam" id="PF13086"/>
    </source>
</evidence>
<dbReference type="Pfam" id="PF12726">
    <property type="entry name" value="SEN1_N"/>
    <property type="match status" value="1"/>
</dbReference>